<dbReference type="AlphaFoldDB" id="A0A811TGC5"/>
<name>A0A811TGC5_9EURY</name>
<protein>
    <submittedName>
        <fullName evidence="1">Uncharacterized protein</fullName>
    </submittedName>
</protein>
<proteinExistence type="predicted"/>
<sequence>MVFYSMIEYHKKSCVTRDYHIVIKYDNKHDNITAHNVKLAIILDGIGKYKRNHVLLLLTFYALDCFSQSRIGR</sequence>
<gene>
    <name evidence="1" type="ORF">DIAAKJNI_00554</name>
</gene>
<reference evidence="1" key="1">
    <citation type="submission" date="2020-10" db="EMBL/GenBank/DDBJ databases">
        <authorList>
            <person name="Hahn C.J."/>
            <person name="Laso-Perez R."/>
            <person name="Vulcano F."/>
            <person name="Vaziourakis K.-M."/>
            <person name="Stokke R."/>
            <person name="Steen I.H."/>
            <person name="Teske A."/>
            <person name="Boetius A."/>
            <person name="Liebeke M."/>
            <person name="Amann R."/>
            <person name="Knittel K."/>
        </authorList>
    </citation>
    <scope>NUCLEOTIDE SEQUENCE</scope>
    <source>
        <strain evidence="1">Gfbio:e3339647-f889-4370-9287-4fb5cb688e4c:AG392M11_GoMArc1</strain>
    </source>
</reference>
<accession>A0A811TGC5</accession>
<evidence type="ECO:0000313" key="2">
    <source>
        <dbReference type="Proteomes" id="UP000639006"/>
    </source>
</evidence>
<comment type="caution">
    <text evidence="1">The sequence shown here is derived from an EMBL/GenBank/DDBJ whole genome shotgun (WGS) entry which is preliminary data.</text>
</comment>
<evidence type="ECO:0000313" key="1">
    <source>
        <dbReference type="EMBL" id="CAD6493795.1"/>
    </source>
</evidence>
<dbReference type="EMBL" id="CAJHIQ010000048">
    <property type="protein sequence ID" value="CAD6493795.1"/>
    <property type="molecule type" value="Genomic_DNA"/>
</dbReference>
<organism evidence="1 2">
    <name type="scientific">Candidatus Argoarchaeum ethanivorans</name>
    <dbReference type="NCBI Taxonomy" id="2608793"/>
    <lineage>
        <taxon>Archaea</taxon>
        <taxon>Methanobacteriati</taxon>
        <taxon>Methanobacteriota</taxon>
        <taxon>Stenosarchaea group</taxon>
        <taxon>Methanomicrobia</taxon>
        <taxon>Methanosarcinales</taxon>
        <taxon>Methanosarcinales incertae sedis</taxon>
        <taxon>GOM Arc I cluster</taxon>
        <taxon>Candidatus Argoarchaeum</taxon>
    </lineage>
</organism>
<dbReference type="Proteomes" id="UP000639006">
    <property type="component" value="Unassembled WGS sequence"/>
</dbReference>